<dbReference type="Pfam" id="PF03237">
    <property type="entry name" value="Terminase_6N"/>
    <property type="match status" value="1"/>
</dbReference>
<comment type="caution">
    <text evidence="1">The sequence shown here is derived from an EMBL/GenBank/DDBJ whole genome shotgun (WGS) entry which is preliminary data.</text>
</comment>
<name>A0A6G4X063_9ACTN</name>
<dbReference type="Proteomes" id="UP000477722">
    <property type="component" value="Unassembled WGS sequence"/>
</dbReference>
<dbReference type="AlphaFoldDB" id="A0A6G4X063"/>
<evidence type="ECO:0000313" key="2">
    <source>
        <dbReference type="Proteomes" id="UP000477722"/>
    </source>
</evidence>
<organism evidence="1 2">
    <name type="scientific">Streptomyces boncukensis</name>
    <dbReference type="NCBI Taxonomy" id="2711219"/>
    <lineage>
        <taxon>Bacteria</taxon>
        <taxon>Bacillati</taxon>
        <taxon>Actinomycetota</taxon>
        <taxon>Actinomycetes</taxon>
        <taxon>Kitasatosporales</taxon>
        <taxon>Streptomycetaceae</taxon>
        <taxon>Streptomyces</taxon>
    </lineage>
</organism>
<evidence type="ECO:0000313" key="1">
    <source>
        <dbReference type="EMBL" id="NGO70512.1"/>
    </source>
</evidence>
<sequence length="512" mass="55287">MTGYAGYTDTELHAEARRLAALQDPAMMGLYLHPGAYRVRAHTRLIAAALAELGPDADRLLVTTPPQIGKSVLVSELLPVWWLARRPADRIAIASYAGSLATKKARAVRRLAADRGAEFGLQLQRGEQTAYDWSLTSGGGMRAVGVGGGLTGHPITGIGIVDDPHKDRREADSALMREHVWDWWSSVFLSRLRPGVPVVLCMTRWHPDDLAGRVLAHEGTTTDGGRWRVVHLPALATREDDPLGRAPGEPLTHPALADDERERLLAHWHDKRRTSTPRDWGALYQGDPQPPGGALLTHSEMAAAYCPTPAEPVRRAVAVDPSGGGRDTAGVVAGYLGADQRLYLTHDRTRRMPSDQWAREACALAAETDATLILVEKNYGGDMVTLSIRTAWDALQREGTIPADAMPPYVQPVTARVGKLLRAEPVAQQWREDRVRLAAHLPELVSEWVSWQPGSDSPGRIDASVYLACGLLRAPSTGEAISSAAGVSLSAATGHVRTGLGAISLGRSGHIR</sequence>
<dbReference type="EMBL" id="JAAKZZ010000203">
    <property type="protein sequence ID" value="NGO70512.1"/>
    <property type="molecule type" value="Genomic_DNA"/>
</dbReference>
<proteinExistence type="predicted"/>
<reference evidence="1 2" key="1">
    <citation type="submission" date="2020-02" db="EMBL/GenBank/DDBJ databases">
        <title>Whole-genome analyses of novel actinobacteria.</title>
        <authorList>
            <person name="Sahin N."/>
            <person name="Tatar D."/>
        </authorList>
    </citation>
    <scope>NUCLEOTIDE SEQUENCE [LARGE SCALE GENOMIC DNA]</scope>
    <source>
        <strain evidence="1 2">SB3404</strain>
    </source>
</reference>
<gene>
    <name evidence="1" type="ORF">G5C65_19565</name>
</gene>
<keyword evidence="2" id="KW-1185">Reference proteome</keyword>
<protein>
    <submittedName>
        <fullName evidence="1">Uncharacterized protein</fullName>
    </submittedName>
</protein>
<dbReference type="RefSeq" id="WP_165300176.1">
    <property type="nucleotide sequence ID" value="NZ_JAAKZZ010000203.1"/>
</dbReference>
<accession>A0A6G4X063</accession>